<dbReference type="CDD" id="cd00200">
    <property type="entry name" value="WD40"/>
    <property type="match status" value="1"/>
</dbReference>
<accession>A0A8E2EB45</accession>
<feature type="repeat" description="WD" evidence="6">
    <location>
        <begin position="13"/>
        <end position="46"/>
    </location>
</feature>
<dbReference type="InterPro" id="IPR051980">
    <property type="entry name" value="WD_repeat_MORG1"/>
</dbReference>
<dbReference type="PANTHER" id="PTHR22842:SF3">
    <property type="entry name" value="WD REPEAT DOMAIN-CONTAINING PROTEIN 83"/>
    <property type="match status" value="1"/>
</dbReference>
<evidence type="ECO:0000256" key="3">
    <source>
        <dbReference type="ARBA" id="ARBA00022574"/>
    </source>
</evidence>
<keyword evidence="9" id="KW-1185">Reference proteome</keyword>
<dbReference type="Pfam" id="PF00400">
    <property type="entry name" value="WD40"/>
    <property type="match status" value="4"/>
</dbReference>
<dbReference type="OrthoDB" id="1068471at2759"/>
<dbReference type="PROSITE" id="PS50082">
    <property type="entry name" value="WD_REPEATS_2"/>
    <property type="match status" value="3"/>
</dbReference>
<keyword evidence="4" id="KW-0677">Repeat</keyword>
<evidence type="ECO:0000256" key="5">
    <source>
        <dbReference type="ARBA" id="ARBA00038145"/>
    </source>
</evidence>
<dbReference type="PROSITE" id="PS50294">
    <property type="entry name" value="WD_REPEATS_REGION"/>
    <property type="match status" value="2"/>
</dbReference>
<keyword evidence="3 6" id="KW-0853">WD repeat</keyword>
<proteinExistence type="inferred from homology"/>
<evidence type="ECO:0000256" key="7">
    <source>
        <dbReference type="SAM" id="MobiDB-lite"/>
    </source>
</evidence>
<evidence type="ECO:0000313" key="8">
    <source>
        <dbReference type="EMBL" id="OCK80603.1"/>
    </source>
</evidence>
<dbReference type="InterPro" id="IPR019775">
    <property type="entry name" value="WD40_repeat_CS"/>
</dbReference>
<evidence type="ECO:0000256" key="2">
    <source>
        <dbReference type="ARBA" id="ARBA00022490"/>
    </source>
</evidence>
<organism evidence="8 9">
    <name type="scientific">Lepidopterella palustris CBS 459.81</name>
    <dbReference type="NCBI Taxonomy" id="1314670"/>
    <lineage>
        <taxon>Eukaryota</taxon>
        <taxon>Fungi</taxon>
        <taxon>Dikarya</taxon>
        <taxon>Ascomycota</taxon>
        <taxon>Pezizomycotina</taxon>
        <taxon>Dothideomycetes</taxon>
        <taxon>Pleosporomycetidae</taxon>
        <taxon>Mytilinidiales</taxon>
        <taxon>Argynnaceae</taxon>
        <taxon>Lepidopterella</taxon>
    </lineage>
</organism>
<dbReference type="Proteomes" id="UP000250266">
    <property type="component" value="Unassembled WGS sequence"/>
</dbReference>
<dbReference type="InterPro" id="IPR020472">
    <property type="entry name" value="WD40_PAC1"/>
</dbReference>
<dbReference type="SUPFAM" id="SSF50978">
    <property type="entry name" value="WD40 repeat-like"/>
    <property type="match status" value="1"/>
</dbReference>
<dbReference type="SMART" id="SM00320">
    <property type="entry name" value="WD40"/>
    <property type="match status" value="6"/>
</dbReference>
<evidence type="ECO:0000256" key="1">
    <source>
        <dbReference type="ARBA" id="ARBA00004496"/>
    </source>
</evidence>
<keyword evidence="2" id="KW-0963">Cytoplasm</keyword>
<comment type="similarity">
    <text evidence="5">Belongs to the WD repeat MORG1 family.</text>
</comment>
<comment type="subcellular location">
    <subcellularLocation>
        <location evidence="1">Cytoplasm</location>
    </subcellularLocation>
</comment>
<dbReference type="AlphaFoldDB" id="A0A8E2EB45"/>
<feature type="repeat" description="WD" evidence="6">
    <location>
        <begin position="117"/>
        <end position="153"/>
    </location>
</feature>
<dbReference type="InterPro" id="IPR001680">
    <property type="entry name" value="WD40_rpt"/>
</dbReference>
<dbReference type="PANTHER" id="PTHR22842">
    <property type="entry name" value="WD40 REPEAT PROTEIN"/>
    <property type="match status" value="1"/>
</dbReference>
<reference evidence="8 9" key="1">
    <citation type="journal article" date="2016" name="Nat. Commun.">
        <title>Ectomycorrhizal ecology is imprinted in the genome of the dominant symbiotic fungus Cenococcum geophilum.</title>
        <authorList>
            <consortium name="DOE Joint Genome Institute"/>
            <person name="Peter M."/>
            <person name="Kohler A."/>
            <person name="Ohm R.A."/>
            <person name="Kuo A."/>
            <person name="Krutzmann J."/>
            <person name="Morin E."/>
            <person name="Arend M."/>
            <person name="Barry K.W."/>
            <person name="Binder M."/>
            <person name="Choi C."/>
            <person name="Clum A."/>
            <person name="Copeland A."/>
            <person name="Grisel N."/>
            <person name="Haridas S."/>
            <person name="Kipfer T."/>
            <person name="LaButti K."/>
            <person name="Lindquist E."/>
            <person name="Lipzen A."/>
            <person name="Maire R."/>
            <person name="Meier B."/>
            <person name="Mihaltcheva S."/>
            <person name="Molinier V."/>
            <person name="Murat C."/>
            <person name="Poggeler S."/>
            <person name="Quandt C.A."/>
            <person name="Sperisen C."/>
            <person name="Tritt A."/>
            <person name="Tisserant E."/>
            <person name="Crous P.W."/>
            <person name="Henrissat B."/>
            <person name="Nehls U."/>
            <person name="Egli S."/>
            <person name="Spatafora J.W."/>
            <person name="Grigoriev I.V."/>
            <person name="Martin F.M."/>
        </authorList>
    </citation>
    <scope>NUCLEOTIDE SEQUENCE [LARGE SCALE GENOMIC DNA]</scope>
    <source>
        <strain evidence="8 9">CBS 459.81</strain>
    </source>
</reference>
<feature type="repeat" description="WD" evidence="6">
    <location>
        <begin position="75"/>
        <end position="116"/>
    </location>
</feature>
<dbReference type="PRINTS" id="PR00320">
    <property type="entry name" value="GPROTEINBRPT"/>
</dbReference>
<dbReference type="Gene3D" id="2.130.10.10">
    <property type="entry name" value="YVTN repeat-like/Quinoprotein amine dehydrogenase"/>
    <property type="match status" value="1"/>
</dbReference>
<name>A0A8E2EB45_9PEZI</name>
<dbReference type="GO" id="GO:0005737">
    <property type="term" value="C:cytoplasm"/>
    <property type="evidence" value="ECO:0007669"/>
    <property type="project" value="UniProtKB-SubCell"/>
</dbReference>
<dbReference type="InterPro" id="IPR015943">
    <property type="entry name" value="WD40/YVTN_repeat-like_dom_sf"/>
</dbReference>
<evidence type="ECO:0000313" key="9">
    <source>
        <dbReference type="Proteomes" id="UP000250266"/>
    </source>
</evidence>
<gene>
    <name evidence="8" type="ORF">K432DRAFT_297307</name>
</gene>
<dbReference type="InterPro" id="IPR036322">
    <property type="entry name" value="WD40_repeat_dom_sf"/>
</dbReference>
<dbReference type="GO" id="GO:0071013">
    <property type="term" value="C:catalytic step 2 spliceosome"/>
    <property type="evidence" value="ECO:0007669"/>
    <property type="project" value="TreeGrafter"/>
</dbReference>
<protein>
    <submittedName>
        <fullName evidence="8">WD40 repeat-like protein</fullName>
    </submittedName>
</protein>
<feature type="region of interest" description="Disordered" evidence="7">
    <location>
        <begin position="46"/>
        <end position="69"/>
    </location>
</feature>
<sequence>MTSQFPTHPIARLGGHNGPVHAVTYSAGLSQYILTGSTDRLIRLFNPNRAPPPDSTSSSTTYQKDTSTPGLVQTYDAHGYEVLDIAVSDDNARFTSVGGDKTVFLWDVASARTLRRWSGHVGRINACSFGGAEGSVVVSGSYDGTVRLWDVKSQSHKPLMVFSEAKDSISSVSVVDHEIMSGSIDGRVRVYDLRMGTIYIDVIGHPVTSLTPTNPSASLLVSSLDSTLRLMDKPDGKLLKAYKAPEYTNTDYRIRSTLGLNDSVVVSGSESGLIFVWDLLEGTVLHKLRHAQPSTAQPHAALNPKVSKKDVVSAVAFCKTRKEWVSAGGDGNVIVWGMPE</sequence>
<dbReference type="GO" id="GO:0000398">
    <property type="term" value="P:mRNA splicing, via spliceosome"/>
    <property type="evidence" value="ECO:0007669"/>
    <property type="project" value="TreeGrafter"/>
</dbReference>
<evidence type="ECO:0000256" key="6">
    <source>
        <dbReference type="PROSITE-ProRule" id="PRU00221"/>
    </source>
</evidence>
<dbReference type="EMBL" id="KV744953">
    <property type="protein sequence ID" value="OCK80603.1"/>
    <property type="molecule type" value="Genomic_DNA"/>
</dbReference>
<dbReference type="PROSITE" id="PS00678">
    <property type="entry name" value="WD_REPEATS_1"/>
    <property type="match status" value="1"/>
</dbReference>
<evidence type="ECO:0000256" key="4">
    <source>
        <dbReference type="ARBA" id="ARBA00022737"/>
    </source>
</evidence>